<feature type="non-terminal residue" evidence="2">
    <location>
        <position position="1"/>
    </location>
</feature>
<feature type="region of interest" description="Disordered" evidence="1">
    <location>
        <begin position="1"/>
        <end position="25"/>
    </location>
</feature>
<accession>A0A6J4KIF9</accession>
<sequence length="318" mass="34550">AAERRGPPRRASPSAECRSGRALPRKRVVERPHDVVGVLRPVAGVLPQQPHDQRGERGADVGPALGEWRGGLREVSGEQRLRRAAAERVPAGEQLVGDHAERVEVGPVVGGGVGGRLLGCHVRGRPHCEAERRAGTLGRARPALGGRRERLRHAEVGDHRVPAREEHVLRLEVPVHHALGVRVGQRVGQLAQEPHGVRDGQRPVARQPRPEGLALDEGHRVERQAVHLARGVDRHDVRVLQAGGEPDLALEALGREPGGEAGVEDLDGDPPPEPRIERDEDARHAAAPELALQRVRIPECRPQPLAQPRAVRLHLASR</sequence>
<dbReference type="AntiFam" id="ANF00226">
    <property type="entry name" value="Shadow ORF (opposite pknB)"/>
</dbReference>
<name>A0A6J4KIF9_9BACT</name>
<dbReference type="EMBL" id="CADCTU010000255">
    <property type="protein sequence ID" value="CAA9305477.1"/>
    <property type="molecule type" value="Genomic_DNA"/>
</dbReference>
<feature type="compositionally biased region" description="Basic and acidic residues" evidence="1">
    <location>
        <begin position="272"/>
        <end position="286"/>
    </location>
</feature>
<evidence type="ECO:0000256" key="1">
    <source>
        <dbReference type="SAM" id="MobiDB-lite"/>
    </source>
</evidence>
<feature type="region of interest" description="Disordered" evidence="1">
    <location>
        <begin position="255"/>
        <end position="290"/>
    </location>
</feature>
<gene>
    <name evidence="2" type="ORF">AVDCRST_MAG11-1129</name>
</gene>
<evidence type="ECO:0000313" key="2">
    <source>
        <dbReference type="EMBL" id="CAA9305477.1"/>
    </source>
</evidence>
<feature type="region of interest" description="Disordered" evidence="1">
    <location>
        <begin position="44"/>
        <end position="67"/>
    </location>
</feature>
<proteinExistence type="predicted"/>
<protein>
    <submittedName>
        <fullName evidence="2">Uncharacterized protein</fullName>
    </submittedName>
</protein>
<organism evidence="2">
    <name type="scientific">uncultured Gemmatimonadaceae bacterium</name>
    <dbReference type="NCBI Taxonomy" id="246130"/>
    <lineage>
        <taxon>Bacteria</taxon>
        <taxon>Pseudomonadati</taxon>
        <taxon>Gemmatimonadota</taxon>
        <taxon>Gemmatimonadia</taxon>
        <taxon>Gemmatimonadales</taxon>
        <taxon>Gemmatimonadaceae</taxon>
        <taxon>environmental samples</taxon>
    </lineage>
</organism>
<dbReference type="AlphaFoldDB" id="A0A6J4KIF9"/>
<reference evidence="2" key="1">
    <citation type="submission" date="2020-02" db="EMBL/GenBank/DDBJ databases">
        <authorList>
            <person name="Meier V. D."/>
        </authorList>
    </citation>
    <scope>NUCLEOTIDE SEQUENCE</scope>
    <source>
        <strain evidence="2">AVDCRST_MAG11</strain>
    </source>
</reference>